<gene>
    <name evidence="3" type="ORF">PTTT1_LOCUS18815</name>
</gene>
<feature type="compositionally biased region" description="Low complexity" evidence="1">
    <location>
        <begin position="11"/>
        <end position="20"/>
    </location>
</feature>
<dbReference type="InterPro" id="IPR000008">
    <property type="entry name" value="C2_dom"/>
</dbReference>
<evidence type="ECO:0000256" key="1">
    <source>
        <dbReference type="SAM" id="MobiDB-lite"/>
    </source>
</evidence>
<feature type="domain" description="C2" evidence="2">
    <location>
        <begin position="68"/>
        <end position="230"/>
    </location>
</feature>
<evidence type="ECO:0000259" key="2">
    <source>
        <dbReference type="SMART" id="SM00239"/>
    </source>
</evidence>
<accession>A0A8J9SKF3</accession>
<protein>
    <recommendedName>
        <fullName evidence="2">C2 domain-containing protein</fullName>
    </recommendedName>
</protein>
<dbReference type="Proteomes" id="UP000836788">
    <property type="component" value="Chromosome 16"/>
</dbReference>
<evidence type="ECO:0000313" key="3">
    <source>
        <dbReference type="EMBL" id="CAG9282183.1"/>
    </source>
</evidence>
<feature type="region of interest" description="Disordered" evidence="1">
    <location>
        <begin position="1"/>
        <end position="20"/>
    </location>
</feature>
<proteinExistence type="predicted"/>
<reference evidence="3" key="1">
    <citation type="submission" date="2022-02" db="EMBL/GenBank/DDBJ databases">
        <authorList>
            <person name="Giguere J D."/>
        </authorList>
    </citation>
    <scope>NUCLEOTIDE SEQUENCE</scope>
    <source>
        <strain evidence="3">CCAP 1055/1</strain>
    </source>
</reference>
<dbReference type="SMART" id="SM00239">
    <property type="entry name" value="C2"/>
    <property type="match status" value="1"/>
</dbReference>
<name>A0A8J9SKF3_PHATR</name>
<dbReference type="AlphaFoldDB" id="A0A8J9SKF3"/>
<dbReference type="EMBL" id="OU594957">
    <property type="protein sequence ID" value="CAG9282183.1"/>
    <property type="molecule type" value="Genomic_DNA"/>
</dbReference>
<organism evidence="3">
    <name type="scientific">Phaeodactylum tricornutum</name>
    <name type="common">Diatom</name>
    <dbReference type="NCBI Taxonomy" id="2850"/>
    <lineage>
        <taxon>Eukaryota</taxon>
        <taxon>Sar</taxon>
        <taxon>Stramenopiles</taxon>
        <taxon>Ochrophyta</taxon>
        <taxon>Bacillariophyta</taxon>
        <taxon>Bacillariophyceae</taxon>
        <taxon>Bacillariophycidae</taxon>
        <taxon>Naviculales</taxon>
        <taxon>Phaeodactylaceae</taxon>
        <taxon>Phaeodactylum</taxon>
    </lineage>
</organism>
<sequence>MSSKIMGRTASSSSLSEASFDGGSSTYEATKARQSIQSQPDKIHWEHAAAFRDHPYRLLHHQRGLIGVVRVRLLEATDLKRSYWSPLALGPVKHLGLSKAHGQVSSFCAFHLGFAPSDPEAATYATATSVGFNKKPAAKPKDVPPTRVLKSPVVPANDNPVWENCQFEFPLRKGAMPSDGMRVHIHVSVEEDGTAMEHFLPGVSSQRTRMLGLGSLDVTELCLGETASGQLLPGVQDAWIPISLKGQEIPDLDRSNRDDPLAQPVTKPVPSTATGVLRVLVSYTPLGLDPQPKDIIALEAFARRNPLSSSCRPLIPPLMPMTVLERRGQYLLAEYVASDQRKACVRLHRNAVFVVERQNLVDAAHNLALLPADVWMSTPLGRKMGEIAGPVVAGSRELLLPAFYSFKLVWVAVRTTTLASMSGVRALGSTLWQEGSSSLIVGQQQSRDSYREHEQRERKVATAQFVHL</sequence>